<keyword evidence="2 7" id="KW-0812">Transmembrane</keyword>
<dbReference type="AlphaFoldDB" id="A0A178F1X8"/>
<comment type="subcellular location">
    <subcellularLocation>
        <location evidence="1">Membrane</location>
        <topology evidence="1">Multi-pass membrane protein</topology>
    </subcellularLocation>
</comment>
<evidence type="ECO:0000256" key="3">
    <source>
        <dbReference type="ARBA" id="ARBA00022989"/>
    </source>
</evidence>
<gene>
    <name evidence="9" type="ORF">A7C99_2781</name>
</gene>
<evidence type="ECO:0000256" key="5">
    <source>
        <dbReference type="ARBA" id="ARBA00038359"/>
    </source>
</evidence>
<evidence type="ECO:0000256" key="2">
    <source>
        <dbReference type="ARBA" id="ARBA00022692"/>
    </source>
</evidence>
<dbReference type="Pfam" id="PF20684">
    <property type="entry name" value="Fung_rhodopsin"/>
    <property type="match status" value="1"/>
</dbReference>
<protein>
    <recommendedName>
        <fullName evidence="8">Rhodopsin domain-containing protein</fullName>
    </recommendedName>
</protein>
<feature type="region of interest" description="Disordered" evidence="6">
    <location>
        <begin position="272"/>
        <end position="302"/>
    </location>
</feature>
<proteinExistence type="inferred from homology"/>
<sequence length="302" mass="33265">MQLPPASVILNPSEVRGPLVIILNSIFASLMLFVIFIRIFSRIHLSKSFGWDDVFIIAAVIPTLGCGTITILGSINPVSAYWALSTQPQECINETAHLLGGGILNTLIDVSVVFLPFPTVMSLKLTTRQRVMLCVLFGAGFVVCIAGCFRAYFLHKLNTSYDKTWTGYPLWISGTIEMYFGVIAASLASLKPFIVRYFPALLGSLAAKKIGPTFFSFLNSFVLRISAPRPGEENKNKSNTKVSKVFDSQTETITFTMDCDIEFEVLNPRNAGTEESRRIGQHESGHISKSTLHSADATWQPS</sequence>
<feature type="transmembrane region" description="Helical" evidence="7">
    <location>
        <begin position="95"/>
        <end position="119"/>
    </location>
</feature>
<comment type="caution">
    <text evidence="9">The sequence shown here is derived from an EMBL/GenBank/DDBJ whole genome shotgun (WGS) entry which is preliminary data.</text>
</comment>
<accession>A0A178F1X8</accession>
<dbReference type="Proteomes" id="UP000243015">
    <property type="component" value="Unassembled WGS sequence"/>
</dbReference>
<feature type="transmembrane region" description="Helical" evidence="7">
    <location>
        <begin position="20"/>
        <end position="41"/>
    </location>
</feature>
<evidence type="ECO:0000256" key="7">
    <source>
        <dbReference type="SAM" id="Phobius"/>
    </source>
</evidence>
<evidence type="ECO:0000256" key="6">
    <source>
        <dbReference type="SAM" id="MobiDB-lite"/>
    </source>
</evidence>
<evidence type="ECO:0000313" key="10">
    <source>
        <dbReference type="Proteomes" id="UP000243015"/>
    </source>
</evidence>
<dbReference type="PANTHER" id="PTHR33048">
    <property type="entry name" value="PTH11-LIKE INTEGRAL MEMBRANE PROTEIN (AFU_ORTHOLOGUE AFUA_5G11245)"/>
    <property type="match status" value="1"/>
</dbReference>
<evidence type="ECO:0000256" key="4">
    <source>
        <dbReference type="ARBA" id="ARBA00023136"/>
    </source>
</evidence>
<dbReference type="VEuPathDB" id="FungiDB:TERG_02306"/>
<feature type="compositionally biased region" description="Basic and acidic residues" evidence="6">
    <location>
        <begin position="272"/>
        <end position="286"/>
    </location>
</feature>
<keyword evidence="3 7" id="KW-1133">Transmembrane helix</keyword>
<organism evidence="9 10">
    <name type="scientific">Trichophyton rubrum</name>
    <name type="common">Athlete's foot fungus</name>
    <name type="synonym">Epidermophyton rubrum</name>
    <dbReference type="NCBI Taxonomy" id="5551"/>
    <lineage>
        <taxon>Eukaryota</taxon>
        <taxon>Fungi</taxon>
        <taxon>Dikarya</taxon>
        <taxon>Ascomycota</taxon>
        <taxon>Pezizomycotina</taxon>
        <taxon>Eurotiomycetes</taxon>
        <taxon>Eurotiomycetidae</taxon>
        <taxon>Onygenales</taxon>
        <taxon>Arthrodermataceae</taxon>
        <taxon>Trichophyton</taxon>
    </lineage>
</organism>
<evidence type="ECO:0000259" key="8">
    <source>
        <dbReference type="Pfam" id="PF20684"/>
    </source>
</evidence>
<evidence type="ECO:0000313" key="9">
    <source>
        <dbReference type="EMBL" id="OAL65683.1"/>
    </source>
</evidence>
<evidence type="ECO:0000256" key="1">
    <source>
        <dbReference type="ARBA" id="ARBA00004141"/>
    </source>
</evidence>
<feature type="compositionally biased region" description="Polar residues" evidence="6">
    <location>
        <begin position="287"/>
        <end position="302"/>
    </location>
</feature>
<dbReference type="GO" id="GO:0016020">
    <property type="term" value="C:membrane"/>
    <property type="evidence" value="ECO:0007669"/>
    <property type="project" value="UniProtKB-SubCell"/>
</dbReference>
<feature type="domain" description="Rhodopsin" evidence="8">
    <location>
        <begin position="76"/>
        <end position="195"/>
    </location>
</feature>
<comment type="similarity">
    <text evidence="5">Belongs to the SAT4 family.</text>
</comment>
<feature type="transmembrane region" description="Helical" evidence="7">
    <location>
        <begin position="168"/>
        <end position="190"/>
    </location>
</feature>
<feature type="transmembrane region" description="Helical" evidence="7">
    <location>
        <begin position="53"/>
        <end position="75"/>
    </location>
</feature>
<keyword evidence="4 7" id="KW-0472">Membrane</keyword>
<feature type="transmembrane region" description="Helical" evidence="7">
    <location>
        <begin position="131"/>
        <end position="153"/>
    </location>
</feature>
<dbReference type="InterPro" id="IPR052337">
    <property type="entry name" value="SAT4-like"/>
</dbReference>
<dbReference type="InterPro" id="IPR049326">
    <property type="entry name" value="Rhodopsin_dom_fungi"/>
</dbReference>
<dbReference type="PANTHER" id="PTHR33048:SF129">
    <property type="entry name" value="INTEGRAL MEMBRANE PROTEIN-RELATED"/>
    <property type="match status" value="1"/>
</dbReference>
<name>A0A178F1X8_TRIRU</name>
<reference evidence="9 10" key="1">
    <citation type="submission" date="2016-05" db="EMBL/GenBank/DDBJ databases">
        <title>Genome sequencing of Trichophyton rubrum CMCC(F)T1i isolated from hair.</title>
        <authorList>
            <person name="Zhan P."/>
            <person name="Tao Y."/>
            <person name="Liu W."/>
        </authorList>
    </citation>
    <scope>NUCLEOTIDE SEQUENCE [LARGE SCALE GENOMIC DNA]</scope>
    <source>
        <strain evidence="10">CMCC(F)T1i</strain>
    </source>
</reference>
<dbReference type="EMBL" id="LHPM01000013">
    <property type="protein sequence ID" value="OAL65683.1"/>
    <property type="molecule type" value="Genomic_DNA"/>
</dbReference>